<name>A0ABU1GED6_9GAMM</name>
<evidence type="ECO:0000313" key="2">
    <source>
        <dbReference type="Proteomes" id="UP001269267"/>
    </source>
</evidence>
<gene>
    <name evidence="1" type="ORF">QC815_13060</name>
</gene>
<comment type="caution">
    <text evidence="1">The sequence shown here is derived from an EMBL/GenBank/DDBJ whole genome shotgun (WGS) entry which is preliminary data.</text>
</comment>
<reference evidence="1 2" key="1">
    <citation type="submission" date="2023-04" db="EMBL/GenBank/DDBJ databases">
        <title>A long-awaited taxogenomic arrangement of the family Halomonadaceae.</title>
        <authorList>
            <person name="De La Haba R."/>
            <person name="Chuvochina M."/>
            <person name="Wittouck S."/>
            <person name="Arahal D.R."/>
            <person name="Sanchez-Porro C."/>
            <person name="Hugenholtz P."/>
            <person name="Ventosa A."/>
        </authorList>
    </citation>
    <scope>NUCLEOTIDE SEQUENCE [LARGE SCALE GENOMIC DNA]</scope>
    <source>
        <strain evidence="1 2">DSM 18042</strain>
    </source>
</reference>
<organism evidence="1 2">
    <name type="scientific">Vreelandella gomseomensis</name>
    <dbReference type="NCBI Taxonomy" id="370766"/>
    <lineage>
        <taxon>Bacteria</taxon>
        <taxon>Pseudomonadati</taxon>
        <taxon>Pseudomonadota</taxon>
        <taxon>Gammaproteobacteria</taxon>
        <taxon>Oceanospirillales</taxon>
        <taxon>Halomonadaceae</taxon>
        <taxon>Vreelandella</taxon>
    </lineage>
</organism>
<dbReference type="Proteomes" id="UP001269267">
    <property type="component" value="Unassembled WGS sequence"/>
</dbReference>
<protein>
    <submittedName>
        <fullName evidence="1">Uncharacterized protein</fullName>
    </submittedName>
</protein>
<keyword evidence="2" id="KW-1185">Reference proteome</keyword>
<accession>A0ABU1GED6</accession>
<dbReference type="RefSeq" id="WP_310540185.1">
    <property type="nucleotide sequence ID" value="NZ_JARWAI010000009.1"/>
</dbReference>
<sequence>MDMTEKPKRLAPKSEVIRRLYLLSGNQCAFPDCNHPIILRDGTYVCELCHIHAAEKGGERFDESQTNEDRRSFENLMFMCHDHHVITNDVDAYPPERLCEIKDNHESNFAQGINKLERTEGIQISDSIVATGGTGGASIAAGGGGGAAIGDGARAGDGGQGGRITNFETLDFESLLAVEPHDLRNFGTGGQGAPAVGNGAVAGNGGGGGNAVTSLIDGEILKRIGATKIQVRVGKGGKFGGQDGQPSGYDLIDDQGNILVSVNAPGGKAGKTPKASADETGYSPELACSDVSDTYIKAAFFANSVEIHPSGLFSVLSGGWDQFCSDKFPFKPQWPIIIHLALGGVRPGGTLKLQVFLIQPDSSEVELESIDIERDNTTSNPSTVIFRILKPEVTSPGLWVFSIRSPQRELTRLPINVQCIAPS</sequence>
<dbReference type="Pfam" id="PF22091">
    <property type="entry name" value="DUF6941"/>
    <property type="match status" value="1"/>
</dbReference>
<evidence type="ECO:0000313" key="1">
    <source>
        <dbReference type="EMBL" id="MDR5875845.1"/>
    </source>
</evidence>
<dbReference type="EMBL" id="JARWAI010000009">
    <property type="protein sequence ID" value="MDR5875845.1"/>
    <property type="molecule type" value="Genomic_DNA"/>
</dbReference>
<proteinExistence type="predicted"/>
<dbReference type="InterPro" id="IPR054221">
    <property type="entry name" value="DUF6941"/>
</dbReference>